<evidence type="ECO:0008006" key="4">
    <source>
        <dbReference type="Google" id="ProtNLM"/>
    </source>
</evidence>
<feature type="transmembrane region" description="Helical" evidence="1">
    <location>
        <begin position="38"/>
        <end position="58"/>
    </location>
</feature>
<keyword evidence="3" id="KW-1185">Reference proteome</keyword>
<protein>
    <recommendedName>
        <fullName evidence="4">Secreted protein</fullName>
    </recommendedName>
</protein>
<reference evidence="3" key="1">
    <citation type="submission" date="2023-07" db="EMBL/GenBank/DDBJ databases">
        <title>Novel Mycoplasma species identified in domestic and wild animals.</title>
        <authorList>
            <person name="Volokhov D.V."/>
            <person name="Furtak V.A."/>
            <person name="Zagorodnyaya T.A."/>
        </authorList>
    </citation>
    <scope>NUCLEOTIDE SEQUENCE [LARGE SCALE GENOMIC DNA]</scope>
    <source>
        <strain evidence="3">92-19</strain>
    </source>
</reference>
<gene>
    <name evidence="2" type="ORF">N7603_02645</name>
</gene>
<accession>A0ABT2PUB9</accession>
<sequence length="158" mass="16504">MLAIIVITATMLTAGLISVAPADEHSEDNVTVSGGSSPISSVFGIEIFGIGVLANLGLDGRSCNALGFCQGYHQVGFQVIKIGISYTEYYDGSDSSSLSFGIFYLSLNNFDFLDFDSWGGGVSFGFTSGTYGGGTSGSIDIDIIGLLRDLRNAVKKGE</sequence>
<evidence type="ECO:0000313" key="3">
    <source>
        <dbReference type="Proteomes" id="UP001209076"/>
    </source>
</evidence>
<organism evidence="2 3">
    <name type="scientific">Paracholeplasma vituli</name>
    <dbReference type="NCBI Taxonomy" id="69473"/>
    <lineage>
        <taxon>Bacteria</taxon>
        <taxon>Bacillati</taxon>
        <taxon>Mycoplasmatota</taxon>
        <taxon>Mollicutes</taxon>
        <taxon>Acholeplasmatales</taxon>
        <taxon>Acholeplasmataceae</taxon>
        <taxon>Paracholeplasma</taxon>
    </lineage>
</organism>
<evidence type="ECO:0000313" key="2">
    <source>
        <dbReference type="EMBL" id="MCU0104549.1"/>
    </source>
</evidence>
<evidence type="ECO:0000256" key="1">
    <source>
        <dbReference type="SAM" id="Phobius"/>
    </source>
</evidence>
<comment type="caution">
    <text evidence="2">The sequence shown here is derived from an EMBL/GenBank/DDBJ whole genome shotgun (WGS) entry which is preliminary data.</text>
</comment>
<keyword evidence="1" id="KW-0812">Transmembrane</keyword>
<dbReference type="EMBL" id="JAOEGN010000003">
    <property type="protein sequence ID" value="MCU0104549.1"/>
    <property type="molecule type" value="Genomic_DNA"/>
</dbReference>
<keyword evidence="1" id="KW-0472">Membrane</keyword>
<dbReference type="Proteomes" id="UP001209076">
    <property type="component" value="Unassembled WGS sequence"/>
</dbReference>
<name>A0ABT2PUB9_9MOLU</name>
<proteinExistence type="predicted"/>
<keyword evidence="1" id="KW-1133">Transmembrane helix</keyword>